<dbReference type="EMBL" id="FNXT01001226">
    <property type="protein sequence ID" value="SZX75182.1"/>
    <property type="molecule type" value="Genomic_DNA"/>
</dbReference>
<dbReference type="Proteomes" id="UP000256970">
    <property type="component" value="Unassembled WGS sequence"/>
</dbReference>
<dbReference type="InterPro" id="IPR039421">
    <property type="entry name" value="Type_1_exporter"/>
</dbReference>
<gene>
    <name evidence="1" type="ORF">BQ4739_LOCUS15481</name>
</gene>
<organism evidence="1 2">
    <name type="scientific">Tetradesmus obliquus</name>
    <name type="common">Green alga</name>
    <name type="synonym">Acutodesmus obliquus</name>
    <dbReference type="NCBI Taxonomy" id="3088"/>
    <lineage>
        <taxon>Eukaryota</taxon>
        <taxon>Viridiplantae</taxon>
        <taxon>Chlorophyta</taxon>
        <taxon>core chlorophytes</taxon>
        <taxon>Chlorophyceae</taxon>
        <taxon>CS clade</taxon>
        <taxon>Sphaeropleales</taxon>
        <taxon>Scenedesmaceae</taxon>
        <taxon>Tetradesmus</taxon>
    </lineage>
</organism>
<dbReference type="AlphaFoldDB" id="A0A383WDE3"/>
<dbReference type="STRING" id="3088.A0A383WDE3"/>
<accession>A0A383WDE3</accession>
<dbReference type="InterPro" id="IPR027417">
    <property type="entry name" value="P-loop_NTPase"/>
</dbReference>
<keyword evidence="2" id="KW-1185">Reference proteome</keyword>
<sequence>MCTPGVLRLLLLDEATSALDAESEHLVQQALQEAARNRSVMVIAHRLSTVTGADMVAVVQAGSVVESGTHSALMAAGGAYSQLVQRQVFGAGAGVEVQEVQEVEHAGSSSSGADAHGQK</sequence>
<dbReference type="GO" id="GO:0015421">
    <property type="term" value="F:ABC-type oligopeptide transporter activity"/>
    <property type="evidence" value="ECO:0007669"/>
    <property type="project" value="TreeGrafter"/>
</dbReference>
<protein>
    <recommendedName>
        <fullName evidence="3">ABC transporter domain-containing protein</fullName>
    </recommendedName>
</protein>
<reference evidence="1 2" key="1">
    <citation type="submission" date="2016-10" db="EMBL/GenBank/DDBJ databases">
        <authorList>
            <person name="Cai Z."/>
        </authorList>
    </citation>
    <scope>NUCLEOTIDE SEQUENCE [LARGE SCALE GENOMIC DNA]</scope>
</reference>
<dbReference type="PANTHER" id="PTHR43394:SF1">
    <property type="entry name" value="ATP-BINDING CASSETTE SUB-FAMILY B MEMBER 10, MITOCHONDRIAL"/>
    <property type="match status" value="1"/>
</dbReference>
<dbReference type="SUPFAM" id="SSF52540">
    <property type="entry name" value="P-loop containing nucleoside triphosphate hydrolases"/>
    <property type="match status" value="1"/>
</dbReference>
<name>A0A383WDE3_TETOB</name>
<proteinExistence type="predicted"/>
<dbReference type="Gene3D" id="3.40.50.300">
    <property type="entry name" value="P-loop containing nucleotide triphosphate hydrolases"/>
    <property type="match status" value="1"/>
</dbReference>
<evidence type="ECO:0000313" key="1">
    <source>
        <dbReference type="EMBL" id="SZX75182.1"/>
    </source>
</evidence>
<evidence type="ECO:0008006" key="3">
    <source>
        <dbReference type="Google" id="ProtNLM"/>
    </source>
</evidence>
<evidence type="ECO:0000313" key="2">
    <source>
        <dbReference type="Proteomes" id="UP000256970"/>
    </source>
</evidence>
<dbReference type="PANTHER" id="PTHR43394">
    <property type="entry name" value="ATP-DEPENDENT PERMEASE MDL1, MITOCHONDRIAL"/>
    <property type="match status" value="1"/>
</dbReference>